<evidence type="ECO:0000256" key="3">
    <source>
        <dbReference type="ARBA" id="ARBA00022692"/>
    </source>
</evidence>
<keyword evidence="10" id="KW-1185">Reference proteome</keyword>
<accession>A3LPX2</accession>
<dbReference type="PANTHER" id="PTHR12560">
    <property type="entry name" value="LONGEVITY ASSURANCE FACTOR 1 LAG1"/>
    <property type="match status" value="1"/>
</dbReference>
<dbReference type="InParanoid" id="A3LPX2"/>
<feature type="transmembrane region" description="Helical" evidence="7">
    <location>
        <begin position="200"/>
        <end position="218"/>
    </location>
</feature>
<reference evidence="9 10" key="1">
    <citation type="journal article" date="2007" name="Nat. Biotechnol.">
        <title>Genome sequence of the lignocellulose-bioconverting and xylose-fermenting yeast Pichia stipitis.</title>
        <authorList>
            <person name="Jeffries T.W."/>
            <person name="Grigoriev I.V."/>
            <person name="Grimwood J."/>
            <person name="Laplaza J.M."/>
            <person name="Aerts A."/>
            <person name="Salamov A."/>
            <person name="Schmutz J."/>
            <person name="Lindquist E."/>
            <person name="Dehal P."/>
            <person name="Shapiro H."/>
            <person name="Jin Y.S."/>
            <person name="Passoth V."/>
            <person name="Richardson P.M."/>
        </authorList>
    </citation>
    <scope>NUCLEOTIDE SEQUENCE [LARGE SCALE GENOMIC DNA]</scope>
    <source>
        <strain evidence="10">ATCC 58785 / CBS 6054 / NBRC 10063 / NRRL Y-11545</strain>
    </source>
</reference>
<dbReference type="EMBL" id="CP000496">
    <property type="protein sequence ID" value="ABN64573.2"/>
    <property type="molecule type" value="Genomic_DNA"/>
</dbReference>
<evidence type="ECO:0000256" key="6">
    <source>
        <dbReference type="PROSITE-ProRule" id="PRU00205"/>
    </source>
</evidence>
<keyword evidence="3 6" id="KW-0812">Transmembrane</keyword>
<dbReference type="InterPro" id="IPR016439">
    <property type="entry name" value="Lag1/Lac1-like"/>
</dbReference>
<dbReference type="InterPro" id="IPR006634">
    <property type="entry name" value="TLC-dom"/>
</dbReference>
<dbReference type="AlphaFoldDB" id="A3LPX2"/>
<feature type="transmembrane region" description="Helical" evidence="7">
    <location>
        <begin position="82"/>
        <end position="109"/>
    </location>
</feature>
<dbReference type="eggNOG" id="KOG1607">
    <property type="taxonomic scope" value="Eukaryota"/>
</dbReference>
<dbReference type="RefSeq" id="XP_001382602.2">
    <property type="nucleotide sequence ID" value="XM_001382565.1"/>
</dbReference>
<dbReference type="GO" id="GO:0050291">
    <property type="term" value="F:sphingosine N-acyltransferase activity"/>
    <property type="evidence" value="ECO:0007669"/>
    <property type="project" value="InterPro"/>
</dbReference>
<evidence type="ECO:0000313" key="9">
    <source>
        <dbReference type="EMBL" id="ABN64573.2"/>
    </source>
</evidence>
<dbReference type="Pfam" id="PF03798">
    <property type="entry name" value="TRAM_LAG1_CLN8"/>
    <property type="match status" value="1"/>
</dbReference>
<dbReference type="HOGENOM" id="CLU_028277_2_0_1"/>
<dbReference type="GO" id="GO:0016020">
    <property type="term" value="C:membrane"/>
    <property type="evidence" value="ECO:0007669"/>
    <property type="project" value="UniProtKB-SubCell"/>
</dbReference>
<dbReference type="SMART" id="SM00724">
    <property type="entry name" value="TLC"/>
    <property type="match status" value="1"/>
</dbReference>
<evidence type="ECO:0000256" key="5">
    <source>
        <dbReference type="ARBA" id="ARBA00023136"/>
    </source>
</evidence>
<dbReference type="KEGG" id="pic:PICST_41505"/>
<feature type="transmembrane region" description="Helical" evidence="7">
    <location>
        <begin position="171"/>
        <end position="188"/>
    </location>
</feature>
<comment type="similarity">
    <text evidence="2">Belongs to the sphingosine N-acyltransferase family.</text>
</comment>
<dbReference type="PIRSF" id="PIRSF005225">
    <property type="entry name" value="LAG1_LAC1"/>
    <property type="match status" value="1"/>
</dbReference>
<dbReference type="GeneID" id="4837126"/>
<evidence type="ECO:0000256" key="4">
    <source>
        <dbReference type="ARBA" id="ARBA00022989"/>
    </source>
</evidence>
<evidence type="ECO:0000256" key="1">
    <source>
        <dbReference type="ARBA" id="ARBA00004141"/>
    </source>
</evidence>
<dbReference type="PANTHER" id="PTHR12560:SF0">
    <property type="entry name" value="LD18904P"/>
    <property type="match status" value="1"/>
</dbReference>
<keyword evidence="4 7" id="KW-1133">Transmembrane helix</keyword>
<protein>
    <submittedName>
        <fullName evidence="9">Longevity-assurance protein 1 (Longevity assurance factor 1)</fullName>
    </submittedName>
</protein>
<feature type="domain" description="TLC" evidence="8">
    <location>
        <begin position="121"/>
        <end position="335"/>
    </location>
</feature>
<name>A3LPX2_PICST</name>
<feature type="non-terminal residue" evidence="9">
    <location>
        <position position="354"/>
    </location>
</feature>
<sequence>MQSNESLERERIYQKSFLASVERNQIPISRTILLSLYFLHYTSPVFHSYTSKFLYLQNQTDIIFDAKTGKAHPLYDISIDDAYYVGFYVIALTFLRSILMQWCFSPIASRFCQIYSNKAKVRFAEQSWSFVYYSFSFIYGVLLYVHSPYFLNLDNVYLGWPNFPMTASFKRYYLISIGFWLQQIFVLNIEQKRKDHYQMFSHHIITCLLIIGSYYYYYFRIGHLILMIMDSVDICLSGAKMLRYAGFSTACDVMFLFFLIAWIVLRHGVYNYIFYHAYSKAEFLMADGECIPGAIQKRCWTPAVINFFLSLLGGLQIITIIWMYLIMKVAIKVIAGLGAEDVRSDEDDTELEDD</sequence>
<evidence type="ECO:0000313" key="10">
    <source>
        <dbReference type="Proteomes" id="UP000002258"/>
    </source>
</evidence>
<feature type="transmembrane region" description="Helical" evidence="7">
    <location>
        <begin position="303"/>
        <end position="325"/>
    </location>
</feature>
<dbReference type="OMA" id="KLYCLLQ"/>
<organism evidence="9 10">
    <name type="scientific">Scheffersomyces stipitis (strain ATCC 58785 / CBS 6054 / NBRC 10063 / NRRL Y-11545)</name>
    <name type="common">Yeast</name>
    <name type="synonym">Pichia stipitis</name>
    <dbReference type="NCBI Taxonomy" id="322104"/>
    <lineage>
        <taxon>Eukaryota</taxon>
        <taxon>Fungi</taxon>
        <taxon>Dikarya</taxon>
        <taxon>Ascomycota</taxon>
        <taxon>Saccharomycotina</taxon>
        <taxon>Pichiomycetes</taxon>
        <taxon>Debaryomycetaceae</taxon>
        <taxon>Scheffersomyces</taxon>
    </lineage>
</organism>
<dbReference type="STRING" id="322104.A3LPX2"/>
<dbReference type="PROSITE" id="PS50922">
    <property type="entry name" value="TLC"/>
    <property type="match status" value="1"/>
</dbReference>
<gene>
    <name evidence="9" type="primary">LAG1.2</name>
    <name evidence="9" type="ORF">PICST_41505</name>
</gene>
<dbReference type="GO" id="GO:0046513">
    <property type="term" value="P:ceramide biosynthetic process"/>
    <property type="evidence" value="ECO:0007669"/>
    <property type="project" value="InterPro"/>
</dbReference>
<dbReference type="Proteomes" id="UP000002258">
    <property type="component" value="Chromosome 2"/>
</dbReference>
<feature type="transmembrane region" description="Helical" evidence="7">
    <location>
        <begin position="130"/>
        <end position="151"/>
    </location>
</feature>
<evidence type="ECO:0000259" key="8">
    <source>
        <dbReference type="PROSITE" id="PS50922"/>
    </source>
</evidence>
<proteinExistence type="inferred from homology"/>
<evidence type="ECO:0000256" key="2">
    <source>
        <dbReference type="ARBA" id="ARBA00009808"/>
    </source>
</evidence>
<dbReference type="OrthoDB" id="537032at2759"/>
<keyword evidence="5 6" id="KW-0472">Membrane</keyword>
<evidence type="ECO:0000256" key="7">
    <source>
        <dbReference type="SAM" id="Phobius"/>
    </source>
</evidence>
<comment type="subcellular location">
    <subcellularLocation>
        <location evidence="1">Membrane</location>
        <topology evidence="1">Multi-pass membrane protein</topology>
    </subcellularLocation>
</comment>